<keyword evidence="2" id="KW-0238">DNA-binding</keyword>
<evidence type="ECO:0000259" key="4">
    <source>
        <dbReference type="PROSITE" id="PS01124"/>
    </source>
</evidence>
<dbReference type="Gene3D" id="1.10.10.60">
    <property type="entry name" value="Homeodomain-like"/>
    <property type="match status" value="1"/>
</dbReference>
<dbReference type="InterPro" id="IPR018062">
    <property type="entry name" value="HTH_AraC-typ_CS"/>
</dbReference>
<proteinExistence type="predicted"/>
<dbReference type="Pfam" id="PF12833">
    <property type="entry name" value="HTH_18"/>
    <property type="match status" value="1"/>
</dbReference>
<dbReference type="AlphaFoldDB" id="A0AAP2DGA4"/>
<keyword evidence="3" id="KW-0804">Transcription</keyword>
<dbReference type="SMART" id="SM00342">
    <property type="entry name" value="HTH_ARAC"/>
    <property type="match status" value="1"/>
</dbReference>
<protein>
    <submittedName>
        <fullName evidence="5">AraC family transcriptional regulator</fullName>
    </submittedName>
</protein>
<keyword evidence="1" id="KW-0805">Transcription regulation</keyword>
<evidence type="ECO:0000313" key="6">
    <source>
        <dbReference type="Proteomes" id="UP001319200"/>
    </source>
</evidence>
<dbReference type="PROSITE" id="PS00041">
    <property type="entry name" value="HTH_ARAC_FAMILY_1"/>
    <property type="match status" value="1"/>
</dbReference>
<dbReference type="InterPro" id="IPR018060">
    <property type="entry name" value="HTH_AraC"/>
</dbReference>
<dbReference type="GO" id="GO:0043565">
    <property type="term" value="F:sequence-specific DNA binding"/>
    <property type="evidence" value="ECO:0007669"/>
    <property type="project" value="InterPro"/>
</dbReference>
<dbReference type="PANTHER" id="PTHR47893:SF1">
    <property type="entry name" value="REGULATORY PROTEIN PCHR"/>
    <property type="match status" value="1"/>
</dbReference>
<organism evidence="5 6">
    <name type="scientific">Chryseosolibacter histidini</name>
    <dbReference type="NCBI Taxonomy" id="2782349"/>
    <lineage>
        <taxon>Bacteria</taxon>
        <taxon>Pseudomonadati</taxon>
        <taxon>Bacteroidota</taxon>
        <taxon>Cytophagia</taxon>
        <taxon>Cytophagales</taxon>
        <taxon>Chryseotaleaceae</taxon>
        <taxon>Chryseosolibacter</taxon>
    </lineage>
</organism>
<evidence type="ECO:0000256" key="1">
    <source>
        <dbReference type="ARBA" id="ARBA00023015"/>
    </source>
</evidence>
<sequence length="333" mass="37792">MKVRMKGRQMEELIFEESFPDEFRSPTGLSEKKSTFSHQIGTMSATETWFEGILINYGEATLHEEIHLDVESDASVIEMHFSLSGKTGMKISGASSLPDSFGSAEHNIIYTPAYNGDVLLKPSPMAHRFFEVHLTETFFKKLVLEESTMLAALAKKIEKKEMAALSKENLGITARMNSIIFDMMNCNRSGSLQRIYLESKVLELLMLQAEQFEQALKKPKPGSLQRTDIEKLHHIRWVMEQNPEDPLSLTELAKKGGLNEYKLKKGFREMWGTTVFGYLHELRMKQARHMLLDLGKTVGEAADQAGYRNAHHFTAAFKKFFGYLPSQLKGAQS</sequence>
<dbReference type="SUPFAM" id="SSF46689">
    <property type="entry name" value="Homeodomain-like"/>
    <property type="match status" value="2"/>
</dbReference>
<evidence type="ECO:0000256" key="3">
    <source>
        <dbReference type="ARBA" id="ARBA00023163"/>
    </source>
</evidence>
<evidence type="ECO:0000313" key="5">
    <source>
        <dbReference type="EMBL" id="MBT1695685.1"/>
    </source>
</evidence>
<dbReference type="RefSeq" id="WP_254160278.1">
    <property type="nucleotide sequence ID" value="NZ_JAHESF010000002.1"/>
</dbReference>
<feature type="domain" description="HTH araC/xylS-type" evidence="4">
    <location>
        <begin position="233"/>
        <end position="331"/>
    </location>
</feature>
<dbReference type="PROSITE" id="PS01124">
    <property type="entry name" value="HTH_ARAC_FAMILY_2"/>
    <property type="match status" value="1"/>
</dbReference>
<dbReference type="PANTHER" id="PTHR47893">
    <property type="entry name" value="REGULATORY PROTEIN PCHR"/>
    <property type="match status" value="1"/>
</dbReference>
<reference evidence="5 6" key="1">
    <citation type="submission" date="2021-05" db="EMBL/GenBank/DDBJ databases">
        <title>A Polyphasic approach of four new species of the genus Ohtaekwangia: Ohtaekwangia histidinii sp. nov., Ohtaekwangia cretensis sp. nov., Ohtaekwangia indiensis sp. nov., Ohtaekwangia reichenbachii sp. nov. from diverse environment.</title>
        <authorList>
            <person name="Octaviana S."/>
        </authorList>
    </citation>
    <scope>NUCLEOTIDE SEQUENCE [LARGE SCALE GENOMIC DNA]</scope>
    <source>
        <strain evidence="5 6">PWU4</strain>
    </source>
</reference>
<dbReference type="Proteomes" id="UP001319200">
    <property type="component" value="Unassembled WGS sequence"/>
</dbReference>
<accession>A0AAP2DGA4</accession>
<dbReference type="InterPro" id="IPR009057">
    <property type="entry name" value="Homeodomain-like_sf"/>
</dbReference>
<comment type="caution">
    <text evidence="5">The sequence shown here is derived from an EMBL/GenBank/DDBJ whole genome shotgun (WGS) entry which is preliminary data.</text>
</comment>
<evidence type="ECO:0000256" key="2">
    <source>
        <dbReference type="ARBA" id="ARBA00023125"/>
    </source>
</evidence>
<gene>
    <name evidence="5" type="ORF">KK083_02275</name>
</gene>
<keyword evidence="6" id="KW-1185">Reference proteome</keyword>
<dbReference type="InterPro" id="IPR053142">
    <property type="entry name" value="PchR_regulatory_protein"/>
</dbReference>
<name>A0AAP2DGA4_9BACT</name>
<dbReference type="GO" id="GO:0003700">
    <property type="term" value="F:DNA-binding transcription factor activity"/>
    <property type="evidence" value="ECO:0007669"/>
    <property type="project" value="InterPro"/>
</dbReference>
<dbReference type="EMBL" id="JAHESF010000002">
    <property type="protein sequence ID" value="MBT1695685.1"/>
    <property type="molecule type" value="Genomic_DNA"/>
</dbReference>